<dbReference type="PANTHER" id="PTHR30290">
    <property type="entry name" value="PERIPLASMIC BINDING COMPONENT OF ABC TRANSPORTER"/>
    <property type="match status" value="1"/>
</dbReference>
<dbReference type="Pfam" id="PF00496">
    <property type="entry name" value="SBP_bac_5"/>
    <property type="match status" value="1"/>
</dbReference>
<dbReference type="InterPro" id="IPR030678">
    <property type="entry name" value="Peptide/Ni-bd"/>
</dbReference>
<keyword evidence="4" id="KW-1185">Reference proteome</keyword>
<comment type="caution">
    <text evidence="3">The sequence shown here is derived from an EMBL/GenBank/DDBJ whole genome shotgun (WGS) entry which is preliminary data.</text>
</comment>
<organism evidence="3 4">
    <name type="scientific">Luedemannella helvata</name>
    <dbReference type="NCBI Taxonomy" id="349315"/>
    <lineage>
        <taxon>Bacteria</taxon>
        <taxon>Bacillati</taxon>
        <taxon>Actinomycetota</taxon>
        <taxon>Actinomycetes</taxon>
        <taxon>Micromonosporales</taxon>
        <taxon>Micromonosporaceae</taxon>
        <taxon>Luedemannella</taxon>
    </lineage>
</organism>
<feature type="signal peptide" evidence="1">
    <location>
        <begin position="1"/>
        <end position="18"/>
    </location>
</feature>
<name>A0ABP4WVB6_9ACTN</name>
<proteinExistence type="predicted"/>
<reference evidence="4" key="1">
    <citation type="journal article" date="2019" name="Int. J. Syst. Evol. Microbiol.">
        <title>The Global Catalogue of Microorganisms (GCM) 10K type strain sequencing project: providing services to taxonomists for standard genome sequencing and annotation.</title>
        <authorList>
            <consortium name="The Broad Institute Genomics Platform"/>
            <consortium name="The Broad Institute Genome Sequencing Center for Infectious Disease"/>
            <person name="Wu L."/>
            <person name="Ma J."/>
        </authorList>
    </citation>
    <scope>NUCLEOTIDE SEQUENCE [LARGE SCALE GENOMIC DNA]</scope>
    <source>
        <strain evidence="4">JCM 13249</strain>
    </source>
</reference>
<evidence type="ECO:0000313" key="4">
    <source>
        <dbReference type="Proteomes" id="UP001500655"/>
    </source>
</evidence>
<dbReference type="PANTHER" id="PTHR30290:SF83">
    <property type="entry name" value="ABC TRANSPORTER SUBSTRATE-BINDING PROTEIN"/>
    <property type="match status" value="1"/>
</dbReference>
<gene>
    <name evidence="3" type="ORF">GCM10009681_38730</name>
</gene>
<dbReference type="PROSITE" id="PS51257">
    <property type="entry name" value="PROKAR_LIPOPROTEIN"/>
    <property type="match status" value="1"/>
</dbReference>
<dbReference type="Gene3D" id="3.10.105.10">
    <property type="entry name" value="Dipeptide-binding Protein, Domain 3"/>
    <property type="match status" value="1"/>
</dbReference>
<evidence type="ECO:0000313" key="3">
    <source>
        <dbReference type="EMBL" id="GAA1763908.1"/>
    </source>
</evidence>
<dbReference type="InterPro" id="IPR039424">
    <property type="entry name" value="SBP_5"/>
</dbReference>
<feature type="domain" description="Solute-binding protein family 5" evidence="2">
    <location>
        <begin position="111"/>
        <end position="495"/>
    </location>
</feature>
<evidence type="ECO:0000259" key="2">
    <source>
        <dbReference type="Pfam" id="PF00496"/>
    </source>
</evidence>
<evidence type="ECO:0000256" key="1">
    <source>
        <dbReference type="SAM" id="SignalP"/>
    </source>
</evidence>
<dbReference type="Proteomes" id="UP001500655">
    <property type="component" value="Unassembled WGS sequence"/>
</dbReference>
<dbReference type="CDD" id="cd08506">
    <property type="entry name" value="PBP2_clavulanate_OppA2"/>
    <property type="match status" value="1"/>
</dbReference>
<protein>
    <submittedName>
        <fullName evidence="3">ABC transporter substrate-binding protein</fullName>
    </submittedName>
</protein>
<dbReference type="RefSeq" id="WP_344083696.1">
    <property type="nucleotide sequence ID" value="NZ_BAAALS010000019.1"/>
</dbReference>
<accession>A0ABP4WVB6</accession>
<feature type="chain" id="PRO_5045392019" evidence="1">
    <location>
        <begin position="19"/>
        <end position="582"/>
    </location>
</feature>
<dbReference type="SUPFAM" id="SSF53850">
    <property type="entry name" value="Periplasmic binding protein-like II"/>
    <property type="match status" value="1"/>
</dbReference>
<dbReference type="EMBL" id="BAAALS010000019">
    <property type="protein sequence ID" value="GAA1763908.1"/>
    <property type="molecule type" value="Genomic_DNA"/>
</dbReference>
<sequence length="582" mass="62862">MRHPVRALIISALVVGLAATGCDKNTGTTGTGNEPEKAQSDIVVDYKGETPTPAAPVEGATPGGKLTIMQEGDFEHLSPQQIYVSNALAYANLFHRQLTGYIEDAKGGPLKLVGDLATNAGETTDEGKTWKYTLRDGVKFEDGTPITSKDVAYGIAIAFSTYGVQGPQYLQAALDPQGTYKGPFDSKGAEIPGVTTPDDKTIVFTFDRPHAELPYLVSYPTATPIQESKFTKEKYETAFQSTGPYKIKEYKRDAYLDLEKNTNWDPKSDPIRNQYVDTVHFEFTVDGESETNRIIASQGDDAAAIMTGNVVPQKIAEVKADPEIMKRTLSAATPFVRYLYINTQRVTDVSVRQALNYAFDRDAYIKAIGGYDIAEPASTTLAPVVPGYKKFDEYPGAGGGTNGDVAKAQELIKGKTVPKLKFCFGNTPVNQTVMAVVQTGLARAGFTFSSAPIDPAAFYTTVGDKTTDCDLIAGGWAQDFPDGDATLGVLFDGTKIVDKGNNNLGYFNDPAITAKIGELRTLADRSAAAAQYGDLDQQIMKAAPVIPLRYDRFFSMHGTKVGGTFASPLWAQFNITGIYVKS</sequence>
<dbReference type="InterPro" id="IPR000914">
    <property type="entry name" value="SBP_5_dom"/>
</dbReference>
<dbReference type="PIRSF" id="PIRSF002741">
    <property type="entry name" value="MppA"/>
    <property type="match status" value="1"/>
</dbReference>
<keyword evidence="1" id="KW-0732">Signal</keyword>
<dbReference type="Gene3D" id="3.40.190.10">
    <property type="entry name" value="Periplasmic binding protein-like II"/>
    <property type="match status" value="1"/>
</dbReference>